<proteinExistence type="predicted"/>
<keyword evidence="2" id="KW-1185">Reference proteome</keyword>
<evidence type="ECO:0000313" key="2">
    <source>
        <dbReference type="Proteomes" id="UP000015105"/>
    </source>
</evidence>
<reference evidence="1" key="5">
    <citation type="journal article" date="2021" name="G3 (Bethesda)">
        <title>Aegilops tauschii genome assembly Aet v5.0 features greater sequence contiguity and improved annotation.</title>
        <authorList>
            <person name="Wang L."/>
            <person name="Zhu T."/>
            <person name="Rodriguez J.C."/>
            <person name="Deal K.R."/>
            <person name="Dubcovsky J."/>
            <person name="McGuire P.E."/>
            <person name="Lux T."/>
            <person name="Spannagl M."/>
            <person name="Mayer K.F.X."/>
            <person name="Baldrich P."/>
            <person name="Meyers B.C."/>
            <person name="Huo N."/>
            <person name="Gu Y.Q."/>
            <person name="Zhou H."/>
            <person name="Devos K.M."/>
            <person name="Bennetzen J.L."/>
            <person name="Unver T."/>
            <person name="Budak H."/>
            <person name="Gulick P.J."/>
            <person name="Galiba G."/>
            <person name="Kalapos B."/>
            <person name="Nelson D.R."/>
            <person name="Li P."/>
            <person name="You F.M."/>
            <person name="Luo M.C."/>
            <person name="Dvorak J."/>
        </authorList>
    </citation>
    <scope>NUCLEOTIDE SEQUENCE [LARGE SCALE GENOMIC DNA]</scope>
    <source>
        <strain evidence="1">cv. AL8/78</strain>
    </source>
</reference>
<protein>
    <submittedName>
        <fullName evidence="1">Uncharacterized protein</fullName>
    </submittedName>
</protein>
<dbReference type="EnsemblPlants" id="AET7Gv20390900.2">
    <property type="protein sequence ID" value="AET7Gv20390900.2"/>
    <property type="gene ID" value="AET7Gv20390900"/>
</dbReference>
<reference evidence="1" key="3">
    <citation type="journal article" date="2017" name="Nature">
        <title>Genome sequence of the progenitor of the wheat D genome Aegilops tauschii.</title>
        <authorList>
            <person name="Luo M.C."/>
            <person name="Gu Y.Q."/>
            <person name="Puiu D."/>
            <person name="Wang H."/>
            <person name="Twardziok S.O."/>
            <person name="Deal K.R."/>
            <person name="Huo N."/>
            <person name="Zhu T."/>
            <person name="Wang L."/>
            <person name="Wang Y."/>
            <person name="McGuire P.E."/>
            <person name="Liu S."/>
            <person name="Long H."/>
            <person name="Ramasamy R.K."/>
            <person name="Rodriguez J.C."/>
            <person name="Van S.L."/>
            <person name="Yuan L."/>
            <person name="Wang Z."/>
            <person name="Xia Z."/>
            <person name="Xiao L."/>
            <person name="Anderson O.D."/>
            <person name="Ouyang S."/>
            <person name="Liang Y."/>
            <person name="Zimin A.V."/>
            <person name="Pertea G."/>
            <person name="Qi P."/>
            <person name="Bennetzen J.L."/>
            <person name="Dai X."/>
            <person name="Dawson M.W."/>
            <person name="Muller H.G."/>
            <person name="Kugler K."/>
            <person name="Rivarola-Duarte L."/>
            <person name="Spannagl M."/>
            <person name="Mayer K.F.X."/>
            <person name="Lu F.H."/>
            <person name="Bevan M.W."/>
            <person name="Leroy P."/>
            <person name="Li P."/>
            <person name="You F.M."/>
            <person name="Sun Q."/>
            <person name="Liu Z."/>
            <person name="Lyons E."/>
            <person name="Wicker T."/>
            <person name="Salzberg S.L."/>
            <person name="Devos K.M."/>
            <person name="Dvorak J."/>
        </authorList>
    </citation>
    <scope>NUCLEOTIDE SEQUENCE [LARGE SCALE GENOMIC DNA]</scope>
    <source>
        <strain evidence="1">cv. AL8/78</strain>
    </source>
</reference>
<organism evidence="1 2">
    <name type="scientific">Aegilops tauschii subsp. strangulata</name>
    <name type="common">Goatgrass</name>
    <dbReference type="NCBI Taxonomy" id="200361"/>
    <lineage>
        <taxon>Eukaryota</taxon>
        <taxon>Viridiplantae</taxon>
        <taxon>Streptophyta</taxon>
        <taxon>Embryophyta</taxon>
        <taxon>Tracheophyta</taxon>
        <taxon>Spermatophyta</taxon>
        <taxon>Magnoliopsida</taxon>
        <taxon>Liliopsida</taxon>
        <taxon>Poales</taxon>
        <taxon>Poaceae</taxon>
        <taxon>BOP clade</taxon>
        <taxon>Pooideae</taxon>
        <taxon>Triticodae</taxon>
        <taxon>Triticeae</taxon>
        <taxon>Triticinae</taxon>
        <taxon>Aegilops</taxon>
    </lineage>
</organism>
<reference evidence="1" key="4">
    <citation type="submission" date="2019-03" db="UniProtKB">
        <authorList>
            <consortium name="EnsemblPlants"/>
        </authorList>
    </citation>
    <scope>IDENTIFICATION</scope>
</reference>
<evidence type="ECO:0000313" key="1">
    <source>
        <dbReference type="EnsemblPlants" id="AET7Gv20390900.2"/>
    </source>
</evidence>
<name>A0A453R028_AEGTS</name>
<dbReference type="AlphaFoldDB" id="A0A453R028"/>
<dbReference type="Gramene" id="AET7Gv20390900.2">
    <property type="protein sequence ID" value="AET7Gv20390900.2"/>
    <property type="gene ID" value="AET7Gv20390900"/>
</dbReference>
<dbReference type="Proteomes" id="UP000015105">
    <property type="component" value="Chromosome 7D"/>
</dbReference>
<reference evidence="2" key="2">
    <citation type="journal article" date="2017" name="Nat. Plants">
        <title>The Aegilops tauschii genome reveals multiple impacts of transposons.</title>
        <authorList>
            <person name="Zhao G."/>
            <person name="Zou C."/>
            <person name="Li K."/>
            <person name="Wang K."/>
            <person name="Li T."/>
            <person name="Gao L."/>
            <person name="Zhang X."/>
            <person name="Wang H."/>
            <person name="Yang Z."/>
            <person name="Liu X."/>
            <person name="Jiang W."/>
            <person name="Mao L."/>
            <person name="Kong X."/>
            <person name="Jiao Y."/>
            <person name="Jia J."/>
        </authorList>
    </citation>
    <scope>NUCLEOTIDE SEQUENCE [LARGE SCALE GENOMIC DNA]</scope>
    <source>
        <strain evidence="2">cv. AL8/78</strain>
    </source>
</reference>
<accession>A0A453R028</accession>
<reference evidence="2" key="1">
    <citation type="journal article" date="2014" name="Science">
        <title>Ancient hybridizations among the ancestral genomes of bread wheat.</title>
        <authorList>
            <consortium name="International Wheat Genome Sequencing Consortium,"/>
            <person name="Marcussen T."/>
            <person name="Sandve S.R."/>
            <person name="Heier L."/>
            <person name="Spannagl M."/>
            <person name="Pfeifer M."/>
            <person name="Jakobsen K.S."/>
            <person name="Wulff B.B."/>
            <person name="Steuernagel B."/>
            <person name="Mayer K.F."/>
            <person name="Olsen O.A."/>
        </authorList>
    </citation>
    <scope>NUCLEOTIDE SEQUENCE [LARGE SCALE GENOMIC DNA]</scope>
    <source>
        <strain evidence="2">cv. AL8/78</strain>
    </source>
</reference>
<sequence length="83" mass="9425">MVRWTVVFPTHQGSNSDARIIPGFISGFPVMRFQWEETFPSTTRRLWCLRKSQDDMPAQSLGGAHRGRVYVCAFIGVSVCAYI</sequence>